<accession>A0A2G5UN89</accession>
<evidence type="ECO:0000256" key="1">
    <source>
        <dbReference type="SAM" id="MobiDB-lite"/>
    </source>
</evidence>
<dbReference type="EMBL" id="PDUG01000003">
    <property type="protein sequence ID" value="PIC40913.1"/>
    <property type="molecule type" value="Genomic_DNA"/>
</dbReference>
<keyword evidence="4" id="KW-1185">Reference proteome</keyword>
<protein>
    <submittedName>
        <fullName evidence="3">Uncharacterized protein</fullName>
    </submittedName>
</protein>
<gene>
    <name evidence="3" type="primary">Cni-cnc-6</name>
    <name evidence="3" type="synonym">Cnig_chr_III.g8508</name>
    <name evidence="3" type="ORF">B9Z55_008508</name>
</gene>
<keyword evidence="2" id="KW-0732">Signal</keyword>
<comment type="caution">
    <text evidence="3">The sequence shown here is derived from an EMBL/GenBank/DDBJ whole genome shotgun (WGS) entry which is preliminary data.</text>
</comment>
<dbReference type="Proteomes" id="UP000230233">
    <property type="component" value="Chromosome III"/>
</dbReference>
<dbReference type="STRING" id="1611254.A0A2G5UN89"/>
<organism evidence="3 4">
    <name type="scientific">Caenorhabditis nigoni</name>
    <dbReference type="NCBI Taxonomy" id="1611254"/>
    <lineage>
        <taxon>Eukaryota</taxon>
        <taxon>Metazoa</taxon>
        <taxon>Ecdysozoa</taxon>
        <taxon>Nematoda</taxon>
        <taxon>Chromadorea</taxon>
        <taxon>Rhabditida</taxon>
        <taxon>Rhabditina</taxon>
        <taxon>Rhabditomorpha</taxon>
        <taxon>Rhabditoidea</taxon>
        <taxon>Rhabditidae</taxon>
        <taxon>Peloderinae</taxon>
        <taxon>Caenorhabditis</taxon>
    </lineage>
</organism>
<feature type="region of interest" description="Disordered" evidence="1">
    <location>
        <begin position="34"/>
        <end position="69"/>
    </location>
</feature>
<feature type="chain" id="PRO_5013673876" evidence="2">
    <location>
        <begin position="19"/>
        <end position="110"/>
    </location>
</feature>
<feature type="signal peptide" evidence="2">
    <location>
        <begin position="1"/>
        <end position="18"/>
    </location>
</feature>
<dbReference type="AlphaFoldDB" id="A0A2G5UN89"/>
<proteinExistence type="predicted"/>
<dbReference type="OrthoDB" id="10409895at2759"/>
<evidence type="ECO:0000313" key="3">
    <source>
        <dbReference type="EMBL" id="PIC40913.1"/>
    </source>
</evidence>
<name>A0A2G5UN89_9PELO</name>
<evidence type="ECO:0000256" key="2">
    <source>
        <dbReference type="SAM" id="SignalP"/>
    </source>
</evidence>
<evidence type="ECO:0000313" key="4">
    <source>
        <dbReference type="Proteomes" id="UP000230233"/>
    </source>
</evidence>
<sequence>MRLILLIAFVALIATVFSAPSPKDDHHLVQERDAWSPHDGPFGVAKDGTGGVEGASSDQHHDRSKRWGGWGWGRPWGGMGWGRPWGMGWRRPWGMGMGGWGGYGGYGWGR</sequence>
<reference evidence="4" key="1">
    <citation type="submission" date="2017-10" db="EMBL/GenBank/DDBJ databases">
        <title>Rapid genome shrinkage in a self-fertile nematode reveals novel sperm competition proteins.</title>
        <authorList>
            <person name="Yin D."/>
            <person name="Schwarz E.M."/>
            <person name="Thomas C.G."/>
            <person name="Felde R.L."/>
            <person name="Korf I.F."/>
            <person name="Cutter A.D."/>
            <person name="Schartner C.M."/>
            <person name="Ralston E.J."/>
            <person name="Meyer B.J."/>
            <person name="Haag E.S."/>
        </authorList>
    </citation>
    <scope>NUCLEOTIDE SEQUENCE [LARGE SCALE GENOMIC DNA]</scope>
    <source>
        <strain evidence="4">JU1422</strain>
    </source>
</reference>